<keyword evidence="4 6" id="KW-0067">ATP-binding</keyword>
<name>A0ABS1EZZ3_9PROT</name>
<reference evidence="7" key="1">
    <citation type="submission" date="2021-01" db="EMBL/GenBank/DDBJ databases">
        <title>Genome public.</title>
        <authorList>
            <person name="Liu C."/>
            <person name="Sun Q."/>
        </authorList>
    </citation>
    <scope>NUCLEOTIDE SEQUENCE [LARGE SCALE GENOMIC DNA]</scope>
    <source>
        <strain evidence="7">YIM B02556</strain>
    </source>
</reference>
<keyword evidence="7" id="KW-1185">Reference proteome</keyword>
<gene>
    <name evidence="6" type="ORF">JHL17_04670</name>
</gene>
<dbReference type="PANTHER" id="PTHR42788">
    <property type="entry name" value="TAURINE IMPORT ATP-BINDING PROTEIN-RELATED"/>
    <property type="match status" value="1"/>
</dbReference>
<evidence type="ECO:0000256" key="3">
    <source>
        <dbReference type="ARBA" id="ARBA00022741"/>
    </source>
</evidence>
<dbReference type="InterPro" id="IPR003593">
    <property type="entry name" value="AAA+_ATPase"/>
</dbReference>
<dbReference type="PROSITE" id="PS00211">
    <property type="entry name" value="ABC_TRANSPORTER_1"/>
    <property type="match status" value="1"/>
</dbReference>
<dbReference type="SMART" id="SM00382">
    <property type="entry name" value="AAA"/>
    <property type="match status" value="1"/>
</dbReference>
<dbReference type="Proteomes" id="UP000652760">
    <property type="component" value="Unassembled WGS sequence"/>
</dbReference>
<evidence type="ECO:0000259" key="5">
    <source>
        <dbReference type="PROSITE" id="PS50893"/>
    </source>
</evidence>
<accession>A0ABS1EZZ3</accession>
<proteinExistence type="inferred from homology"/>
<dbReference type="PANTHER" id="PTHR42788:SF19">
    <property type="entry name" value="ALIPHATIC SULFONATES IMPORT ATP-BINDING PROTEIN SSUB 2"/>
    <property type="match status" value="1"/>
</dbReference>
<dbReference type="InterPro" id="IPR003439">
    <property type="entry name" value="ABC_transporter-like_ATP-bd"/>
</dbReference>
<dbReference type="SUPFAM" id="SSF52540">
    <property type="entry name" value="P-loop containing nucleoside triphosphate hydrolases"/>
    <property type="match status" value="1"/>
</dbReference>
<evidence type="ECO:0000256" key="1">
    <source>
        <dbReference type="ARBA" id="ARBA00005417"/>
    </source>
</evidence>
<evidence type="ECO:0000256" key="2">
    <source>
        <dbReference type="ARBA" id="ARBA00022448"/>
    </source>
</evidence>
<sequence>MSRETAFPSPPPAPSLTLSGIGHAYLGRTVLDAVDLSLAVGEVAALVGPSGCGKSTLAHIAAGLVEPSRGRVLRGYRRHGMVFQDPRLLPWATARANIAYPLRLLGLSRGERRDRAEEAAGRVALDAADLDKFPVELSGGMRQRAAIARALAVDPDFVYFDEPFTALDVALKRRLQDLVIGSSRAARFGALFITHDLMEAVRIAHRVLVMDVLGRGIAGSRIVPGEPGGRDDGDLYRLVGAFLADDPLFRHIHDIDERRVP</sequence>
<keyword evidence="2" id="KW-0813">Transport</keyword>
<dbReference type="GO" id="GO:0005524">
    <property type="term" value="F:ATP binding"/>
    <property type="evidence" value="ECO:0007669"/>
    <property type="project" value="UniProtKB-KW"/>
</dbReference>
<dbReference type="PROSITE" id="PS50893">
    <property type="entry name" value="ABC_TRANSPORTER_2"/>
    <property type="match status" value="1"/>
</dbReference>
<dbReference type="EMBL" id="JAENHM010000017">
    <property type="protein sequence ID" value="MBK1836698.1"/>
    <property type="molecule type" value="Genomic_DNA"/>
</dbReference>
<keyword evidence="3" id="KW-0547">Nucleotide-binding</keyword>
<protein>
    <submittedName>
        <fullName evidence="6">ATP-binding cassette domain-containing protein</fullName>
    </submittedName>
</protein>
<evidence type="ECO:0000313" key="7">
    <source>
        <dbReference type="Proteomes" id="UP000652760"/>
    </source>
</evidence>
<dbReference type="InterPro" id="IPR050166">
    <property type="entry name" value="ABC_transporter_ATP-bind"/>
</dbReference>
<evidence type="ECO:0000256" key="4">
    <source>
        <dbReference type="ARBA" id="ARBA00022840"/>
    </source>
</evidence>
<dbReference type="RefSeq" id="WP_200190891.1">
    <property type="nucleotide sequence ID" value="NZ_JAENHM010000017.1"/>
</dbReference>
<dbReference type="InterPro" id="IPR017871">
    <property type="entry name" value="ABC_transporter-like_CS"/>
</dbReference>
<evidence type="ECO:0000313" key="6">
    <source>
        <dbReference type="EMBL" id="MBK1836698.1"/>
    </source>
</evidence>
<feature type="domain" description="ABC transporter" evidence="5">
    <location>
        <begin position="16"/>
        <end position="237"/>
    </location>
</feature>
<dbReference type="Gene3D" id="3.40.50.300">
    <property type="entry name" value="P-loop containing nucleotide triphosphate hydrolases"/>
    <property type="match status" value="1"/>
</dbReference>
<organism evidence="6 7">
    <name type="scientific">Azospirillum endophyticum</name>
    <dbReference type="NCBI Taxonomy" id="2800326"/>
    <lineage>
        <taxon>Bacteria</taxon>
        <taxon>Pseudomonadati</taxon>
        <taxon>Pseudomonadota</taxon>
        <taxon>Alphaproteobacteria</taxon>
        <taxon>Rhodospirillales</taxon>
        <taxon>Azospirillaceae</taxon>
        <taxon>Azospirillum</taxon>
    </lineage>
</organism>
<comment type="caution">
    <text evidence="6">The sequence shown here is derived from an EMBL/GenBank/DDBJ whole genome shotgun (WGS) entry which is preliminary data.</text>
</comment>
<dbReference type="InterPro" id="IPR027417">
    <property type="entry name" value="P-loop_NTPase"/>
</dbReference>
<comment type="similarity">
    <text evidence="1">Belongs to the ABC transporter superfamily.</text>
</comment>
<dbReference type="Pfam" id="PF00005">
    <property type="entry name" value="ABC_tran"/>
    <property type="match status" value="1"/>
</dbReference>